<dbReference type="Pfam" id="PF08239">
    <property type="entry name" value="SH3_3"/>
    <property type="match status" value="1"/>
</dbReference>
<dbReference type="EMBL" id="JANFNG010000012">
    <property type="protein sequence ID" value="MCQ4082232.1"/>
    <property type="molecule type" value="Genomic_DNA"/>
</dbReference>
<dbReference type="Gene3D" id="2.30.30.40">
    <property type="entry name" value="SH3 Domains"/>
    <property type="match status" value="1"/>
</dbReference>
<accession>A0ABT1PX37</accession>
<proteinExistence type="predicted"/>
<sequence>MNTPPVVQVDGLRVRAAPGLDGTITGQLYAGDPVEITAVAKAGSYQQWDQVTLLRDSAGGLPAGYTGWVSQAYLSAPVCGYAKDVQCAYYGEGQYWGPSS</sequence>
<evidence type="ECO:0000313" key="2">
    <source>
        <dbReference type="EMBL" id="MCQ4082232.1"/>
    </source>
</evidence>
<organism evidence="2 3">
    <name type="scientific">Streptomyces humicola</name>
    <dbReference type="NCBI Taxonomy" id="2953240"/>
    <lineage>
        <taxon>Bacteria</taxon>
        <taxon>Bacillati</taxon>
        <taxon>Actinomycetota</taxon>
        <taxon>Actinomycetes</taxon>
        <taxon>Kitasatosporales</taxon>
        <taxon>Streptomycetaceae</taxon>
        <taxon>Streptomyces</taxon>
    </lineage>
</organism>
<protein>
    <submittedName>
        <fullName evidence="2">SH3 domain-containing protein</fullName>
    </submittedName>
</protein>
<gene>
    <name evidence="2" type="ORF">NGB36_16865</name>
</gene>
<keyword evidence="3" id="KW-1185">Reference proteome</keyword>
<name>A0ABT1PX37_9ACTN</name>
<dbReference type="Proteomes" id="UP001057702">
    <property type="component" value="Unassembled WGS sequence"/>
</dbReference>
<dbReference type="PROSITE" id="PS51781">
    <property type="entry name" value="SH3B"/>
    <property type="match status" value="1"/>
</dbReference>
<reference evidence="2" key="1">
    <citation type="submission" date="2022-06" db="EMBL/GenBank/DDBJ databases">
        <title>Draft genome sequence of Streptomyces sp. RB6PN25 isolated from peat swamp forest in Thailand.</title>
        <authorList>
            <person name="Duangmal K."/>
            <person name="Klaysubun C."/>
        </authorList>
    </citation>
    <scope>NUCLEOTIDE SEQUENCE</scope>
    <source>
        <strain evidence="2">RB6PN25</strain>
    </source>
</reference>
<dbReference type="RefSeq" id="WP_255921141.1">
    <property type="nucleotide sequence ID" value="NZ_JANFNG010000012.1"/>
</dbReference>
<comment type="caution">
    <text evidence="2">The sequence shown here is derived from an EMBL/GenBank/DDBJ whole genome shotgun (WGS) entry which is preliminary data.</text>
</comment>
<evidence type="ECO:0000259" key="1">
    <source>
        <dbReference type="PROSITE" id="PS51781"/>
    </source>
</evidence>
<evidence type="ECO:0000313" key="3">
    <source>
        <dbReference type="Proteomes" id="UP001057702"/>
    </source>
</evidence>
<dbReference type="InterPro" id="IPR003646">
    <property type="entry name" value="SH3-like_bac-type"/>
</dbReference>
<feature type="domain" description="SH3b" evidence="1">
    <location>
        <begin position="2"/>
        <end position="78"/>
    </location>
</feature>
<dbReference type="SMART" id="SM00287">
    <property type="entry name" value="SH3b"/>
    <property type="match status" value="1"/>
</dbReference>